<keyword evidence="2" id="KW-0812">Transmembrane</keyword>
<evidence type="ECO:0000256" key="1">
    <source>
        <dbReference type="SAM" id="MobiDB-lite"/>
    </source>
</evidence>
<evidence type="ECO:0000313" key="4">
    <source>
        <dbReference type="Proteomes" id="UP000252519"/>
    </source>
</evidence>
<comment type="caution">
    <text evidence="3">The sequence shown here is derived from an EMBL/GenBank/DDBJ whole genome shotgun (WGS) entry which is preliminary data.</text>
</comment>
<protein>
    <submittedName>
        <fullName evidence="3">Uncharacterized protein</fullName>
    </submittedName>
</protein>
<accession>A0A368GAT6</accession>
<keyword evidence="4" id="KW-1185">Reference proteome</keyword>
<keyword evidence="2" id="KW-1133">Transmembrane helix</keyword>
<gene>
    <name evidence="3" type="ORF">ANCCAN_12591</name>
</gene>
<reference evidence="3 4" key="1">
    <citation type="submission" date="2014-10" db="EMBL/GenBank/DDBJ databases">
        <title>Draft genome of the hookworm Ancylostoma caninum.</title>
        <authorList>
            <person name="Mitreva M."/>
        </authorList>
    </citation>
    <scope>NUCLEOTIDE SEQUENCE [LARGE SCALE GENOMIC DNA]</scope>
    <source>
        <strain evidence="3 4">Baltimore</strain>
    </source>
</reference>
<proteinExistence type="predicted"/>
<feature type="transmembrane region" description="Helical" evidence="2">
    <location>
        <begin position="35"/>
        <end position="55"/>
    </location>
</feature>
<evidence type="ECO:0000256" key="2">
    <source>
        <dbReference type="SAM" id="Phobius"/>
    </source>
</evidence>
<organism evidence="3 4">
    <name type="scientific">Ancylostoma caninum</name>
    <name type="common">Dog hookworm</name>
    <dbReference type="NCBI Taxonomy" id="29170"/>
    <lineage>
        <taxon>Eukaryota</taxon>
        <taxon>Metazoa</taxon>
        <taxon>Ecdysozoa</taxon>
        <taxon>Nematoda</taxon>
        <taxon>Chromadorea</taxon>
        <taxon>Rhabditida</taxon>
        <taxon>Rhabditina</taxon>
        <taxon>Rhabditomorpha</taxon>
        <taxon>Strongyloidea</taxon>
        <taxon>Ancylostomatidae</taxon>
        <taxon>Ancylostomatinae</taxon>
        <taxon>Ancylostoma</taxon>
    </lineage>
</organism>
<sequence>MNVNNNGRGCTVHFEHDVASSSDLSSTEGVQIHRAMLITILFLALVIFQTQAYVISMPLTSGSHTWKDSANWTSFADGGGLRERDGVQNEMAPFNGTDATSSQKKEPESCGC</sequence>
<feature type="region of interest" description="Disordered" evidence="1">
    <location>
        <begin position="77"/>
        <end position="112"/>
    </location>
</feature>
<dbReference type="EMBL" id="JOJR01000235">
    <property type="protein sequence ID" value="RCN41482.1"/>
    <property type="molecule type" value="Genomic_DNA"/>
</dbReference>
<dbReference type="Proteomes" id="UP000252519">
    <property type="component" value="Unassembled WGS sequence"/>
</dbReference>
<keyword evidence="2" id="KW-0472">Membrane</keyword>
<dbReference type="AlphaFoldDB" id="A0A368GAT6"/>
<evidence type="ECO:0000313" key="3">
    <source>
        <dbReference type="EMBL" id="RCN41482.1"/>
    </source>
</evidence>
<feature type="compositionally biased region" description="Basic and acidic residues" evidence="1">
    <location>
        <begin position="103"/>
        <end position="112"/>
    </location>
</feature>
<name>A0A368GAT6_ANCCA</name>